<gene>
    <name evidence="3" type="ORF">NTEN_LOCUS4872</name>
</gene>
<organism evidence="3 4">
    <name type="scientific">Nesidiocoris tenuis</name>
    <dbReference type="NCBI Taxonomy" id="355587"/>
    <lineage>
        <taxon>Eukaryota</taxon>
        <taxon>Metazoa</taxon>
        <taxon>Ecdysozoa</taxon>
        <taxon>Arthropoda</taxon>
        <taxon>Hexapoda</taxon>
        <taxon>Insecta</taxon>
        <taxon>Pterygota</taxon>
        <taxon>Neoptera</taxon>
        <taxon>Paraneoptera</taxon>
        <taxon>Hemiptera</taxon>
        <taxon>Heteroptera</taxon>
        <taxon>Panheteroptera</taxon>
        <taxon>Cimicomorpha</taxon>
        <taxon>Miridae</taxon>
        <taxon>Dicyphina</taxon>
        <taxon>Nesidiocoris</taxon>
    </lineage>
</organism>
<name>A0A6H5G8S0_9HEMI</name>
<protein>
    <submittedName>
        <fullName evidence="3">Uncharacterized protein</fullName>
    </submittedName>
</protein>
<proteinExistence type="predicted"/>
<keyword evidence="1" id="KW-0175">Coiled coil</keyword>
<feature type="region of interest" description="Disordered" evidence="2">
    <location>
        <begin position="123"/>
        <end position="181"/>
    </location>
</feature>
<sequence length="292" mass="33270">MPDRPMFQRSPDSMGERPFYRMPVPSESKLAEADLKSIEALHAEQKQISEKIMAVRHTLSLLEVEMRDAQKELYELQQARRRNIAELTYVERHHRYHTFSGVRPIPEDATLLGPSDYRIIARDDQDKPDTESSPGKEPSSEASDKVVIERPKFANTHSKKAVVKENPSIKQEEKLAEKEANESTTLIIEDTAVLKPAEGSLVQLLCLPKRLAIQKVQQTPCNLIKMTSLYQFAQNYTGGQTLVRGWLNNKKSQGLRRSLDCQTGGCEQIIQARSEATSSGYKFRQQRLLEEF</sequence>
<evidence type="ECO:0000313" key="4">
    <source>
        <dbReference type="Proteomes" id="UP000479000"/>
    </source>
</evidence>
<feature type="compositionally biased region" description="Basic and acidic residues" evidence="2">
    <location>
        <begin position="138"/>
        <end position="152"/>
    </location>
</feature>
<dbReference type="Proteomes" id="UP000479000">
    <property type="component" value="Unassembled WGS sequence"/>
</dbReference>
<evidence type="ECO:0000256" key="2">
    <source>
        <dbReference type="SAM" id="MobiDB-lite"/>
    </source>
</evidence>
<evidence type="ECO:0000313" key="3">
    <source>
        <dbReference type="EMBL" id="CAA9998589.1"/>
    </source>
</evidence>
<feature type="compositionally biased region" description="Basic and acidic residues" evidence="2">
    <location>
        <begin position="170"/>
        <end position="181"/>
    </location>
</feature>
<dbReference type="AlphaFoldDB" id="A0A6H5G8S0"/>
<accession>A0A6H5G8S0</accession>
<keyword evidence="4" id="KW-1185">Reference proteome</keyword>
<reference evidence="3 4" key="1">
    <citation type="submission" date="2020-02" db="EMBL/GenBank/DDBJ databases">
        <authorList>
            <person name="Ferguson B K."/>
        </authorList>
    </citation>
    <scope>NUCLEOTIDE SEQUENCE [LARGE SCALE GENOMIC DNA]</scope>
</reference>
<feature type="coiled-coil region" evidence="1">
    <location>
        <begin position="52"/>
        <end position="79"/>
    </location>
</feature>
<evidence type="ECO:0000256" key="1">
    <source>
        <dbReference type="SAM" id="Coils"/>
    </source>
</evidence>
<dbReference type="EMBL" id="CADCXU010007245">
    <property type="protein sequence ID" value="CAA9998589.1"/>
    <property type="molecule type" value="Genomic_DNA"/>
</dbReference>